<dbReference type="InterPro" id="IPR036298">
    <property type="entry name" value="Chalcone_isomerase_sf"/>
</dbReference>
<dbReference type="PANTHER" id="PTHR47698:SF2">
    <property type="entry name" value="FATTY-ACID-BINDING PROTEIN 3, CHLOROPLASTIC"/>
    <property type="match status" value="1"/>
</dbReference>
<dbReference type="Pfam" id="PF16036">
    <property type="entry name" value="Chalcone_3"/>
    <property type="match status" value="1"/>
</dbReference>
<protein>
    <submittedName>
        <fullName evidence="3">Chalcone-flavanone isomerase</fullName>
    </submittedName>
</protein>
<organism evidence="3 4">
    <name type="scientific">Candidatus Thiodiazotropha endolucinida</name>
    <dbReference type="NCBI Taxonomy" id="1655433"/>
    <lineage>
        <taxon>Bacteria</taxon>
        <taxon>Pseudomonadati</taxon>
        <taxon>Pseudomonadota</taxon>
        <taxon>Gammaproteobacteria</taxon>
        <taxon>Chromatiales</taxon>
        <taxon>Sedimenticolaceae</taxon>
        <taxon>Candidatus Thiodiazotropha</taxon>
    </lineage>
</organism>
<comment type="caution">
    <text evidence="3">The sequence shown here is derived from an EMBL/GenBank/DDBJ whole genome shotgun (WGS) entry which is preliminary data.</text>
</comment>
<accession>A0A7Z0VIA3</accession>
<keyword evidence="4" id="KW-1185">Reference proteome</keyword>
<dbReference type="RefSeq" id="WP_069127549.1">
    <property type="nucleotide sequence ID" value="NZ_MARB01000027.1"/>
</dbReference>
<keyword evidence="1" id="KW-0732">Signal</keyword>
<feature type="signal peptide" evidence="1">
    <location>
        <begin position="1"/>
        <end position="20"/>
    </location>
</feature>
<sequence length="189" mass="20996">MMRQIVITCLLMTCMMTIQAREIAGISLPEQIVREADNAALVLNGAGIRKKVFFKIYLASLYLQQSTSDIAEVIDVDRPARVQMQILYSEIEKEKFVEGWNDGFSANLSPEKLQAVGDRLDQFNAMFQTLQKGDLISLDYMPGKGTIVTIKGVEKGVIPGGDFYQALLMVWLGDSPISKSLKQELLGSD</sequence>
<evidence type="ECO:0000313" key="3">
    <source>
        <dbReference type="EMBL" id="ODJ86093.1"/>
    </source>
</evidence>
<evidence type="ECO:0000313" key="4">
    <source>
        <dbReference type="Proteomes" id="UP000094769"/>
    </source>
</evidence>
<dbReference type="SUPFAM" id="SSF54626">
    <property type="entry name" value="Chalcone isomerase"/>
    <property type="match status" value="1"/>
</dbReference>
<feature type="domain" description="Chalcone isomerase" evidence="2">
    <location>
        <begin position="20"/>
        <end position="187"/>
    </location>
</feature>
<name>A0A7Z0VIA3_9GAMM</name>
<evidence type="ECO:0000259" key="2">
    <source>
        <dbReference type="Pfam" id="PF16036"/>
    </source>
</evidence>
<dbReference type="Gene3D" id="3.50.70.10">
    <property type="match status" value="1"/>
</dbReference>
<evidence type="ECO:0000256" key="1">
    <source>
        <dbReference type="SAM" id="SignalP"/>
    </source>
</evidence>
<gene>
    <name evidence="3" type="ORF">CODIS_36280</name>
</gene>
<dbReference type="EMBL" id="MARB01000027">
    <property type="protein sequence ID" value="ODJ86093.1"/>
    <property type="molecule type" value="Genomic_DNA"/>
</dbReference>
<dbReference type="PANTHER" id="PTHR47698">
    <property type="entry name" value="FATTY-ACID-BINDING PROTEIN 3, CHLOROPLASTIC"/>
    <property type="match status" value="1"/>
</dbReference>
<dbReference type="InterPro" id="IPR016088">
    <property type="entry name" value="Chalcone_isomerase_3-sand"/>
</dbReference>
<dbReference type="AlphaFoldDB" id="A0A7Z0VIA3"/>
<dbReference type="GO" id="GO:0016872">
    <property type="term" value="F:intramolecular lyase activity"/>
    <property type="evidence" value="ECO:0007669"/>
    <property type="project" value="InterPro"/>
</dbReference>
<feature type="chain" id="PRO_5030796488" evidence="1">
    <location>
        <begin position="21"/>
        <end position="189"/>
    </location>
</feature>
<dbReference type="Proteomes" id="UP000094769">
    <property type="component" value="Unassembled WGS sequence"/>
</dbReference>
<reference evidence="3 4" key="1">
    <citation type="submission" date="2016-06" db="EMBL/GenBank/DDBJ databases">
        <title>Genome sequence of endosymbiont of Candidatus Endolucinida thiodiazotropha.</title>
        <authorList>
            <person name="Poehlein A."/>
            <person name="Koenig S."/>
            <person name="Heiden S.E."/>
            <person name="Thuermer A."/>
            <person name="Voget S."/>
            <person name="Daniel R."/>
            <person name="Markert S."/>
            <person name="Gros O."/>
            <person name="Schweder T."/>
        </authorList>
    </citation>
    <scope>NUCLEOTIDE SEQUENCE [LARGE SCALE GENOMIC DNA]</scope>
    <source>
        <strain evidence="3 4">COS</strain>
    </source>
</reference>
<keyword evidence="3" id="KW-0413">Isomerase</keyword>
<dbReference type="InterPro" id="IPR016087">
    <property type="entry name" value="Chalcone_isomerase"/>
</dbReference>
<dbReference type="OrthoDB" id="7277038at2"/>
<proteinExistence type="predicted"/>